<dbReference type="AlphaFoldDB" id="S0F6X4"/>
<keyword evidence="1" id="KW-0175">Coiled coil</keyword>
<evidence type="ECO:0000313" key="4">
    <source>
        <dbReference type="Proteomes" id="UP000014073"/>
    </source>
</evidence>
<feature type="non-terminal residue" evidence="3">
    <location>
        <position position="1"/>
    </location>
</feature>
<evidence type="ECO:0008006" key="5">
    <source>
        <dbReference type="Google" id="ProtNLM"/>
    </source>
</evidence>
<dbReference type="RefSeq" id="WP_008142143.1">
    <property type="nucleotide sequence ID" value="NZ_EQ973637.1"/>
</dbReference>
<proteinExistence type="predicted"/>
<dbReference type="Pfam" id="PF13558">
    <property type="entry name" value="SbcC_Walker_B"/>
    <property type="match status" value="1"/>
</dbReference>
<reference evidence="3 4" key="1">
    <citation type="submission" date="2008-12" db="EMBL/GenBank/DDBJ databases">
        <authorList>
            <person name="Fulton L."/>
            <person name="Clifton S."/>
            <person name="Fulton B."/>
            <person name="Xu J."/>
            <person name="Minx P."/>
            <person name="Pepin K.H."/>
            <person name="Johnson M."/>
            <person name="Bhonagiri V."/>
            <person name="Nash W.E."/>
            <person name="Mardis E.R."/>
            <person name="Wilson R.K."/>
        </authorList>
    </citation>
    <scope>NUCLEOTIDE SEQUENCE [LARGE SCALE GENOMIC DNA]</scope>
    <source>
        <strain evidence="3 4">DSM 18228</strain>
    </source>
</reference>
<feature type="coiled-coil region" evidence="1">
    <location>
        <begin position="146"/>
        <end position="173"/>
    </location>
</feature>
<comment type="caution">
    <text evidence="3">The sequence shown here is derived from an EMBL/GenBank/DDBJ whole genome shotgun (WGS) entry which is preliminary data.</text>
</comment>
<sequence length="346" mass="39680">TLLTLFPEWESDEKVIPQRQDYLGKNWNRLCTQASGIRHQQHSNATERKKAENFLLDFYRLHPDLNEGRLRELASQSLQQMETLQNDLQKLRNTEIEKRTAMELAVRELEQHQKVRPDLEEADQPESLAERQQKLDQQIAAANQSVGLLQAQLEQDKKNAENMQKEQQQADLLYGEFVKWDRLCRLFGDEKGKNFRNIAQSFVLKELLNGANFYLRKLTNRYELTCQPGSLTILLHDLYQGGATRPACTLSGGESFLVSLSLALGLSSLNQQSLSVDILFIDEGFGTLSEDYLNVVMDTLERLHQMGGKKVGIISHVEGLRERIKTQIQVRRIDNSRSEILTVSLV</sequence>
<dbReference type="Gene3D" id="3.40.50.300">
    <property type="entry name" value="P-loop containing nucleotide triphosphate hydrolases"/>
    <property type="match status" value="1"/>
</dbReference>
<dbReference type="eggNOG" id="COG0419">
    <property type="taxonomic scope" value="Bacteria"/>
</dbReference>
<name>S0F6X4_9BACT</name>
<dbReference type="Proteomes" id="UP000014073">
    <property type="component" value="Unassembled WGS sequence"/>
</dbReference>
<dbReference type="PANTHER" id="PTHR32114:SF2">
    <property type="entry name" value="ABC TRANSPORTER ABCH.3"/>
    <property type="match status" value="1"/>
</dbReference>
<dbReference type="InterPro" id="IPR027417">
    <property type="entry name" value="P-loop_NTPase"/>
</dbReference>
<dbReference type="SUPFAM" id="SSF52540">
    <property type="entry name" value="P-loop containing nucleoside triphosphate hydrolases"/>
    <property type="match status" value="1"/>
</dbReference>
<keyword evidence="4" id="KW-1185">Reference proteome</keyword>
<feature type="region of interest" description="Disordered" evidence="2">
    <location>
        <begin position="112"/>
        <end position="131"/>
    </location>
</feature>
<evidence type="ECO:0000313" key="3">
    <source>
        <dbReference type="EMBL" id="EEF76054.1"/>
    </source>
</evidence>
<organism evidence="3 4">
    <name type="scientific">Phocaeicola coprophilus DSM 18228 = JCM 13818</name>
    <dbReference type="NCBI Taxonomy" id="547042"/>
    <lineage>
        <taxon>Bacteria</taxon>
        <taxon>Pseudomonadati</taxon>
        <taxon>Bacteroidota</taxon>
        <taxon>Bacteroidia</taxon>
        <taxon>Bacteroidales</taxon>
        <taxon>Bacteroidaceae</taxon>
        <taxon>Phocaeicola</taxon>
    </lineage>
</organism>
<evidence type="ECO:0000256" key="1">
    <source>
        <dbReference type="SAM" id="Coils"/>
    </source>
</evidence>
<accession>S0F6X4</accession>
<dbReference type="PANTHER" id="PTHR32114">
    <property type="entry name" value="ABC TRANSPORTER ABCH.3"/>
    <property type="match status" value="1"/>
</dbReference>
<dbReference type="EMBL" id="ACBW01000113">
    <property type="protein sequence ID" value="EEF76054.1"/>
    <property type="molecule type" value="Genomic_DNA"/>
</dbReference>
<gene>
    <name evidence="3" type="ORF">BACCOPRO_01551</name>
</gene>
<evidence type="ECO:0000256" key="2">
    <source>
        <dbReference type="SAM" id="MobiDB-lite"/>
    </source>
</evidence>
<dbReference type="STRING" id="547042.BACCOPRO_01551"/>
<dbReference type="HOGENOM" id="CLU_800514_0_0_10"/>
<protein>
    <recommendedName>
        <fullName evidence="5">Exonuclease SbcCD, C subunit</fullName>
    </recommendedName>
</protein>